<dbReference type="AlphaFoldDB" id="A0AAU7B058"/>
<protein>
    <submittedName>
        <fullName evidence="1">Uncharacterized protein</fullName>
    </submittedName>
</protein>
<evidence type="ECO:0000313" key="1">
    <source>
        <dbReference type="EMBL" id="XAY07391.1"/>
    </source>
</evidence>
<sequence>MSDTNAAEPIAKLSNEFATIWLTLDDTPSNGPRLRVDSLRDHGSIVLDPVALSLLCSLDENVLGLLADIARDDAARGQFAEWFASRHEQLRVPDGLSPDDAR</sequence>
<organism evidence="1">
    <name type="scientific">Paraconexibacter sp. AEG42_29</name>
    <dbReference type="NCBI Taxonomy" id="2997339"/>
    <lineage>
        <taxon>Bacteria</taxon>
        <taxon>Bacillati</taxon>
        <taxon>Actinomycetota</taxon>
        <taxon>Thermoleophilia</taxon>
        <taxon>Solirubrobacterales</taxon>
        <taxon>Paraconexibacteraceae</taxon>
        <taxon>Paraconexibacter</taxon>
    </lineage>
</organism>
<dbReference type="KEGG" id="parq:DSM112329_04272"/>
<dbReference type="RefSeq" id="WP_354698586.1">
    <property type="nucleotide sequence ID" value="NZ_CP114014.1"/>
</dbReference>
<accession>A0AAU7B058</accession>
<reference evidence="1" key="1">
    <citation type="submission" date="2022-12" db="EMBL/GenBank/DDBJ databases">
        <title>Paraconexibacter alkalitolerans sp. nov. and Baekduia alba sp. nov., isolated from soil and emended description of the genera Paraconexibacter (Chun et al., 2020) and Baekduia (An et al., 2020).</title>
        <authorList>
            <person name="Vieira S."/>
            <person name="Huber K.J."/>
            <person name="Geppert A."/>
            <person name="Wolf J."/>
            <person name="Neumann-Schaal M."/>
            <person name="Muesken M."/>
            <person name="Overmann J."/>
        </authorList>
    </citation>
    <scope>NUCLEOTIDE SEQUENCE</scope>
    <source>
        <strain evidence="1">AEG42_29</strain>
    </source>
</reference>
<proteinExistence type="predicted"/>
<name>A0AAU7B058_9ACTN</name>
<gene>
    <name evidence="1" type="ORF">DSM112329_04272</name>
</gene>
<dbReference type="EMBL" id="CP114014">
    <property type="protein sequence ID" value="XAY07391.1"/>
    <property type="molecule type" value="Genomic_DNA"/>
</dbReference>